<dbReference type="InterPro" id="IPR009057">
    <property type="entry name" value="Homeodomain-like_sf"/>
</dbReference>
<dbReference type="Proteomes" id="UP000000343">
    <property type="component" value="Chromosome"/>
</dbReference>
<reference evidence="8" key="1">
    <citation type="submission" date="2011-01" db="EMBL/GenBank/DDBJ databases">
        <title>Complete sequence of chromosome of Acidobacterium sp. MP5ACTX9.</title>
        <authorList>
            <consortium name="US DOE Joint Genome Institute"/>
            <person name="Lucas S."/>
            <person name="Copeland A."/>
            <person name="Lapidus A."/>
            <person name="Cheng J.-F."/>
            <person name="Goodwin L."/>
            <person name="Pitluck S."/>
            <person name="Teshima H."/>
            <person name="Detter J.C."/>
            <person name="Han C."/>
            <person name="Tapia R."/>
            <person name="Land M."/>
            <person name="Hauser L."/>
            <person name="Kyrpides N."/>
            <person name="Ivanova N."/>
            <person name="Ovchinnikova G."/>
            <person name="Pagani I."/>
            <person name="Rawat S.R."/>
            <person name="Mannisto M."/>
            <person name="Haggblom M.M."/>
            <person name="Woyke T."/>
        </authorList>
    </citation>
    <scope>NUCLEOTIDE SEQUENCE [LARGE SCALE GENOMIC DNA]</scope>
    <source>
        <strain evidence="8">MP5ACTX9</strain>
    </source>
</reference>
<keyword evidence="3" id="KW-0804">Transcription</keyword>
<dbReference type="PaxDb" id="1198114-AciX9_0209"/>
<evidence type="ECO:0000259" key="6">
    <source>
        <dbReference type="PROSITE" id="PS50977"/>
    </source>
</evidence>
<dbReference type="SUPFAM" id="SSF46689">
    <property type="entry name" value="Homeodomain-like"/>
    <property type="match status" value="1"/>
</dbReference>
<dbReference type="STRING" id="1198114.AciX9_0209"/>
<evidence type="ECO:0000256" key="4">
    <source>
        <dbReference type="PROSITE-ProRule" id="PRU00335"/>
    </source>
</evidence>
<dbReference type="PANTHER" id="PTHR30055">
    <property type="entry name" value="HTH-TYPE TRANSCRIPTIONAL REGULATOR RUTR"/>
    <property type="match status" value="1"/>
</dbReference>
<dbReference type="Gene3D" id="1.10.357.10">
    <property type="entry name" value="Tetracycline Repressor, domain 2"/>
    <property type="match status" value="1"/>
</dbReference>
<dbReference type="InterPro" id="IPR050109">
    <property type="entry name" value="HTH-type_TetR-like_transc_reg"/>
</dbReference>
<keyword evidence="8" id="KW-1185">Reference proteome</keyword>
<accession>E8WVA8</accession>
<feature type="DNA-binding region" description="H-T-H motif" evidence="4">
    <location>
        <begin position="57"/>
        <end position="76"/>
    </location>
</feature>
<evidence type="ECO:0000256" key="3">
    <source>
        <dbReference type="ARBA" id="ARBA00023163"/>
    </source>
</evidence>
<feature type="region of interest" description="Disordered" evidence="5">
    <location>
        <begin position="240"/>
        <end position="260"/>
    </location>
</feature>
<dbReference type="InterPro" id="IPR001647">
    <property type="entry name" value="HTH_TetR"/>
</dbReference>
<feature type="domain" description="HTH tetR-type" evidence="6">
    <location>
        <begin position="34"/>
        <end position="94"/>
    </location>
</feature>
<organism evidence="8">
    <name type="scientific">Granulicella tundricola (strain ATCC BAA-1859 / DSM 23138 / MP5ACTX9)</name>
    <dbReference type="NCBI Taxonomy" id="1198114"/>
    <lineage>
        <taxon>Bacteria</taxon>
        <taxon>Pseudomonadati</taxon>
        <taxon>Acidobacteriota</taxon>
        <taxon>Terriglobia</taxon>
        <taxon>Terriglobales</taxon>
        <taxon>Acidobacteriaceae</taxon>
        <taxon>Granulicella</taxon>
    </lineage>
</organism>
<dbReference type="EMBL" id="CP002480">
    <property type="protein sequence ID" value="ADW67283.1"/>
    <property type="molecule type" value="Genomic_DNA"/>
</dbReference>
<dbReference type="PRINTS" id="PR00455">
    <property type="entry name" value="HTHTETR"/>
</dbReference>
<protein>
    <submittedName>
        <fullName evidence="7">Regulatory protein TetR</fullName>
    </submittedName>
</protein>
<dbReference type="AlphaFoldDB" id="E8WVA8"/>
<dbReference type="KEGG" id="acm:AciX9_0209"/>
<dbReference type="GO" id="GO:0003700">
    <property type="term" value="F:DNA-binding transcription factor activity"/>
    <property type="evidence" value="ECO:0007669"/>
    <property type="project" value="TreeGrafter"/>
</dbReference>
<name>E8WVA8_GRATM</name>
<evidence type="ECO:0000313" key="8">
    <source>
        <dbReference type="Proteomes" id="UP000000343"/>
    </source>
</evidence>
<dbReference type="HOGENOM" id="CLU_069356_15_11_0"/>
<gene>
    <name evidence="7" type="ordered locus">AciX9_0209</name>
</gene>
<keyword evidence="1" id="KW-0805">Transcription regulation</keyword>
<evidence type="ECO:0000256" key="5">
    <source>
        <dbReference type="SAM" id="MobiDB-lite"/>
    </source>
</evidence>
<sequence length="260" mass="29511">MRVWLLCDAVNAMVDSINIAGQPTASLRKQQRGLVTRQELLRSARAIFARDGFEHARIEDIAANAGRTRGAFYDNFKDKEDVFYAIFEENIDRDLAELAPRLASLPVMEEREAALADYLSGLTMDRERTLLNLEFKLYAIRHPLKRKRLADLHNMMCLRCSIPEINQLFTEPIKRGATARLADSLALGGVVDGLALNHLFNPEKLDEQELIRYVKLCLSETLLGLQDKTVPQKDDLIRSMQQPLPHPASRRDTLESSPQN</sequence>
<evidence type="ECO:0000313" key="7">
    <source>
        <dbReference type="EMBL" id="ADW67283.1"/>
    </source>
</evidence>
<evidence type="ECO:0000256" key="2">
    <source>
        <dbReference type="ARBA" id="ARBA00023125"/>
    </source>
</evidence>
<dbReference type="eggNOG" id="COG1309">
    <property type="taxonomic scope" value="Bacteria"/>
</dbReference>
<evidence type="ECO:0000256" key="1">
    <source>
        <dbReference type="ARBA" id="ARBA00023015"/>
    </source>
</evidence>
<proteinExistence type="predicted"/>
<dbReference type="GO" id="GO:0000976">
    <property type="term" value="F:transcription cis-regulatory region binding"/>
    <property type="evidence" value="ECO:0007669"/>
    <property type="project" value="TreeGrafter"/>
</dbReference>
<keyword evidence="2 4" id="KW-0238">DNA-binding</keyword>
<dbReference type="PANTHER" id="PTHR30055:SF234">
    <property type="entry name" value="HTH-TYPE TRANSCRIPTIONAL REGULATOR BETI"/>
    <property type="match status" value="1"/>
</dbReference>
<dbReference type="PROSITE" id="PS50977">
    <property type="entry name" value="HTH_TETR_2"/>
    <property type="match status" value="1"/>
</dbReference>
<dbReference type="Pfam" id="PF00440">
    <property type="entry name" value="TetR_N"/>
    <property type="match status" value="1"/>
</dbReference>